<accession>A0A6N2LR30</accession>
<dbReference type="AlphaFoldDB" id="A0A6N2LR30"/>
<proteinExistence type="predicted"/>
<protein>
    <submittedName>
        <fullName evidence="1">Uncharacterized protein</fullName>
    </submittedName>
</protein>
<sequence length="187" mass="21254">MNGWLKKPILDTSGVAVKRWKWGLELETQLDKLEFVPYMTHLVQALKTINETDAVVSLFKWAKRQTWVLKYLARAEKLEIQKALALPWRHTKTNQIGYSTNSKDCGCTDVELRRIPIEVSKVVLTSKGPWGFSYGVVRETNCSEFLLNEIPSRADILMHRLNILIPTSASEIRSLTTPKSLISANAV</sequence>
<evidence type="ECO:0000313" key="1">
    <source>
        <dbReference type="EMBL" id="VFU43775.1"/>
    </source>
</evidence>
<dbReference type="EMBL" id="CAADRP010001596">
    <property type="protein sequence ID" value="VFU43775.1"/>
    <property type="molecule type" value="Genomic_DNA"/>
</dbReference>
<organism evidence="1">
    <name type="scientific">Salix viminalis</name>
    <name type="common">Common osier</name>
    <name type="synonym">Basket willow</name>
    <dbReference type="NCBI Taxonomy" id="40686"/>
    <lineage>
        <taxon>Eukaryota</taxon>
        <taxon>Viridiplantae</taxon>
        <taxon>Streptophyta</taxon>
        <taxon>Embryophyta</taxon>
        <taxon>Tracheophyta</taxon>
        <taxon>Spermatophyta</taxon>
        <taxon>Magnoliopsida</taxon>
        <taxon>eudicotyledons</taxon>
        <taxon>Gunneridae</taxon>
        <taxon>Pentapetalae</taxon>
        <taxon>rosids</taxon>
        <taxon>fabids</taxon>
        <taxon>Malpighiales</taxon>
        <taxon>Salicaceae</taxon>
        <taxon>Saliceae</taxon>
        <taxon>Salix</taxon>
    </lineage>
</organism>
<gene>
    <name evidence="1" type="ORF">SVIM_LOCUS267133</name>
</gene>
<name>A0A6N2LR30_SALVM</name>
<reference evidence="1" key="1">
    <citation type="submission" date="2019-03" db="EMBL/GenBank/DDBJ databases">
        <authorList>
            <person name="Mank J."/>
            <person name="Almeida P."/>
        </authorList>
    </citation>
    <scope>NUCLEOTIDE SEQUENCE</scope>
    <source>
        <strain evidence="1">78183</strain>
    </source>
</reference>